<dbReference type="KEGG" id="msd:MYSTI_07492"/>
<dbReference type="PROSITE" id="PS50007">
    <property type="entry name" value="PIPLC_X_DOMAIN"/>
    <property type="match status" value="1"/>
</dbReference>
<dbReference type="GO" id="GO:0006629">
    <property type="term" value="P:lipid metabolic process"/>
    <property type="evidence" value="ECO:0007669"/>
    <property type="project" value="InterPro"/>
</dbReference>
<evidence type="ECO:0000313" key="3">
    <source>
        <dbReference type="Proteomes" id="UP000011131"/>
    </source>
</evidence>
<reference evidence="2 3" key="1">
    <citation type="journal article" date="2013" name="Genome Announc.">
        <title>Complete genome sequence of Myxococcus stipitatus strain DSM 14675, a fruiting myxobacterium.</title>
        <authorList>
            <person name="Huntley S."/>
            <person name="Kneip S."/>
            <person name="Treuner-Lange A."/>
            <person name="Sogaard-Andersen L."/>
        </authorList>
    </citation>
    <scope>NUCLEOTIDE SEQUENCE [LARGE SCALE GENOMIC DNA]</scope>
    <source>
        <strain evidence="3">DSM 14675 / JCM 12634 / Mx s8</strain>
    </source>
</reference>
<keyword evidence="3" id="KW-1185">Reference proteome</keyword>
<proteinExistence type="predicted"/>
<dbReference type="GO" id="GO:0008081">
    <property type="term" value="F:phosphoric diester hydrolase activity"/>
    <property type="evidence" value="ECO:0007669"/>
    <property type="project" value="InterPro"/>
</dbReference>
<evidence type="ECO:0000256" key="1">
    <source>
        <dbReference type="SAM" id="MobiDB-lite"/>
    </source>
</evidence>
<evidence type="ECO:0000313" key="2">
    <source>
        <dbReference type="EMBL" id="AGC48764.1"/>
    </source>
</evidence>
<dbReference type="PATRIC" id="fig|1278073.3.peg.7615"/>
<dbReference type="InterPro" id="IPR017946">
    <property type="entry name" value="PLC-like_Pdiesterase_TIM-brl"/>
</dbReference>
<protein>
    <submittedName>
        <fullName evidence="2">Uncharacterized protein</fullName>
    </submittedName>
</protein>
<dbReference type="STRING" id="1278073.MYSTI_07492"/>
<sequence length="295" mass="33114">MARCCCAKLERDLDLLIRLQLLRGLVFLCLDAMAGVQPFSGAAAPRARGGVHLPGVLSRPRVARIQQTLLQSDVPLPHVQRIGSHNSHVTTTHTNCHFLWDCYYARANQHRGIDVQLLSGVRNLAIDAWSGPDPLWANACSNDSNDDGAPCFHHEGERFSTRVHDVMRHVGAWPTAPENQNEVLVIWVEDSIPTDASRAWFLEEFVSYLDKDSPRHVEAPGGRPELLVRHEHPRSLVGWLLRLPRWLFLPAARQWLGVEEAREHDFGHVEQRVDPLHRPVPASPTTTTATSTAPR</sequence>
<dbReference type="AlphaFoldDB" id="L7UQC2"/>
<gene>
    <name evidence="2" type="ordered locus">MYSTI_07492</name>
</gene>
<feature type="compositionally biased region" description="Low complexity" evidence="1">
    <location>
        <begin position="283"/>
        <end position="295"/>
    </location>
</feature>
<dbReference type="Gene3D" id="3.20.20.190">
    <property type="entry name" value="Phosphatidylinositol (PI) phosphodiesterase"/>
    <property type="match status" value="1"/>
</dbReference>
<accession>L7UQC2</accession>
<feature type="region of interest" description="Disordered" evidence="1">
    <location>
        <begin position="270"/>
        <end position="295"/>
    </location>
</feature>
<organism evidence="2 3">
    <name type="scientific">Myxococcus stipitatus (strain DSM 14675 / JCM 12634 / Mx s8)</name>
    <dbReference type="NCBI Taxonomy" id="1278073"/>
    <lineage>
        <taxon>Bacteria</taxon>
        <taxon>Pseudomonadati</taxon>
        <taxon>Myxococcota</taxon>
        <taxon>Myxococcia</taxon>
        <taxon>Myxococcales</taxon>
        <taxon>Cystobacterineae</taxon>
        <taxon>Myxococcaceae</taxon>
        <taxon>Myxococcus</taxon>
    </lineage>
</organism>
<dbReference type="HOGENOM" id="CLU_942786_0_0_7"/>
<dbReference type="Proteomes" id="UP000011131">
    <property type="component" value="Chromosome"/>
</dbReference>
<name>L7UQC2_MYXSD</name>
<dbReference type="SUPFAM" id="SSF51695">
    <property type="entry name" value="PLC-like phosphodiesterases"/>
    <property type="match status" value="1"/>
</dbReference>
<dbReference type="EMBL" id="CP004025">
    <property type="protein sequence ID" value="AGC48764.1"/>
    <property type="molecule type" value="Genomic_DNA"/>
</dbReference>